<proteinExistence type="predicted"/>
<evidence type="ECO:0000313" key="3">
    <source>
        <dbReference type="Proteomes" id="UP001595748"/>
    </source>
</evidence>
<dbReference type="InterPro" id="IPR000462">
    <property type="entry name" value="CDP-OH_P_trans"/>
</dbReference>
<keyword evidence="1" id="KW-0812">Transmembrane</keyword>
<dbReference type="EMBL" id="JBHRZF010000033">
    <property type="protein sequence ID" value="MFC3859885.1"/>
    <property type="molecule type" value="Genomic_DNA"/>
</dbReference>
<dbReference type="InterPro" id="IPR043130">
    <property type="entry name" value="CDP-OH_PTrfase_TM_dom"/>
</dbReference>
<dbReference type="Proteomes" id="UP001595748">
    <property type="component" value="Unassembled WGS sequence"/>
</dbReference>
<comment type="caution">
    <text evidence="2">The sequence shown here is derived from an EMBL/GenBank/DDBJ whole genome shotgun (WGS) entry which is preliminary data.</text>
</comment>
<protein>
    <submittedName>
        <fullName evidence="2">CDP-alcohol phosphatidyltransferase family protein</fullName>
    </submittedName>
</protein>
<dbReference type="Gene3D" id="1.20.120.1760">
    <property type="match status" value="1"/>
</dbReference>
<sequence>MSLRANWLVALRAVLALASPFSFIPGHYRLLLFSVALMVITGVTDLLDGQIARHSGKTSAGVA</sequence>
<reference evidence="3" key="1">
    <citation type="journal article" date="2019" name="Int. J. Syst. Evol. Microbiol.">
        <title>The Global Catalogue of Microorganisms (GCM) 10K type strain sequencing project: providing services to taxonomists for standard genome sequencing and annotation.</title>
        <authorList>
            <consortium name="The Broad Institute Genomics Platform"/>
            <consortium name="The Broad Institute Genome Sequencing Center for Infectious Disease"/>
            <person name="Wu L."/>
            <person name="Ma J."/>
        </authorList>
    </citation>
    <scope>NUCLEOTIDE SEQUENCE [LARGE SCALE GENOMIC DNA]</scope>
    <source>
        <strain evidence="3">CCTCC AB 2013263</strain>
    </source>
</reference>
<organism evidence="2 3">
    <name type="scientific">Deinococcus antarcticus</name>
    <dbReference type="NCBI Taxonomy" id="1298767"/>
    <lineage>
        <taxon>Bacteria</taxon>
        <taxon>Thermotogati</taxon>
        <taxon>Deinococcota</taxon>
        <taxon>Deinococci</taxon>
        <taxon>Deinococcales</taxon>
        <taxon>Deinococcaceae</taxon>
        <taxon>Deinococcus</taxon>
    </lineage>
</organism>
<keyword evidence="1" id="KW-1133">Transmembrane helix</keyword>
<evidence type="ECO:0000313" key="2">
    <source>
        <dbReference type="EMBL" id="MFC3859885.1"/>
    </source>
</evidence>
<name>A0ABV8A6J8_9DEIO</name>
<gene>
    <name evidence="2" type="ORF">ACFOPQ_03785</name>
</gene>
<dbReference type="RefSeq" id="WP_380076046.1">
    <property type="nucleotide sequence ID" value="NZ_JBHRZF010000033.1"/>
</dbReference>
<keyword evidence="1" id="KW-0472">Membrane</keyword>
<feature type="transmembrane region" description="Helical" evidence="1">
    <location>
        <begin position="28"/>
        <end position="47"/>
    </location>
</feature>
<evidence type="ECO:0000256" key="1">
    <source>
        <dbReference type="SAM" id="Phobius"/>
    </source>
</evidence>
<accession>A0ABV8A6J8</accession>
<keyword evidence="3" id="KW-1185">Reference proteome</keyword>
<dbReference type="Pfam" id="PF01066">
    <property type="entry name" value="CDP-OH_P_transf"/>
    <property type="match status" value="1"/>
</dbReference>